<evidence type="ECO:0000313" key="3">
    <source>
        <dbReference type="Proteomes" id="UP000050816"/>
    </source>
</evidence>
<name>A0A0R1UHJ7_9LACO</name>
<sequence>MKRVFKIAAALGLVGALLAGGYLAYLQVNYYRISDHQKLTVTNPQRAQLAVDHPYTATTYNIGFGAYNERYSFFMDTGTTKQGHHTRGKYGKATSRAAVQRSTTFVIKQIKAQHPDFALFQEIDTNSTRSYHVNQVRRVAAAFPHLGRVFASNFHSAYLLVPPTDPHGTVRSGLLTLSRYQVQSAQRRQYPVSTHLIEKFVDLDRCFVVLTLPVQNGRHLIMINSHMSAYDRGGKMRAAQLKLLTGVMKHARARGDYVIVGGDFNHALGKQIMTHFRTNQRVPNWVSKMSNQDLPAGFRIVRADNYWTTPTVRATDTAYVPGKTYTTVVDGFIVSDNVTATAHNLATHFQETDHNPVKLTFKLQAE</sequence>
<evidence type="ECO:0000313" key="2">
    <source>
        <dbReference type="EMBL" id="KRL90552.1"/>
    </source>
</evidence>
<accession>A0A0R1UHJ7</accession>
<dbReference type="AlphaFoldDB" id="A0A0R1UHJ7"/>
<proteinExistence type="predicted"/>
<feature type="domain" description="Endonuclease/exonuclease/phosphatase" evidence="1">
    <location>
        <begin position="59"/>
        <end position="333"/>
    </location>
</feature>
<organism evidence="2 3">
    <name type="scientific">Limosilactobacillus ingluviei DSM 15946</name>
    <dbReference type="NCBI Taxonomy" id="1423760"/>
    <lineage>
        <taxon>Bacteria</taxon>
        <taxon>Bacillati</taxon>
        <taxon>Bacillota</taxon>
        <taxon>Bacilli</taxon>
        <taxon>Lactobacillales</taxon>
        <taxon>Lactobacillaceae</taxon>
        <taxon>Limosilactobacillus</taxon>
    </lineage>
</organism>
<comment type="caution">
    <text evidence="2">The sequence shown here is derived from an EMBL/GenBank/DDBJ whole genome shotgun (WGS) entry which is preliminary data.</text>
</comment>
<dbReference type="PATRIC" id="fig|1423760.3.peg.1426"/>
<dbReference type="SUPFAM" id="SSF56219">
    <property type="entry name" value="DNase I-like"/>
    <property type="match status" value="1"/>
</dbReference>
<dbReference type="EMBL" id="AZFK01000029">
    <property type="protein sequence ID" value="KRL90552.1"/>
    <property type="molecule type" value="Genomic_DNA"/>
</dbReference>
<dbReference type="PANTHER" id="PTHR14859">
    <property type="entry name" value="CALCOFLUOR WHITE HYPERSENSITIVE PROTEIN PRECURSOR"/>
    <property type="match status" value="1"/>
</dbReference>
<dbReference type="GO" id="GO:0006506">
    <property type="term" value="P:GPI anchor biosynthetic process"/>
    <property type="evidence" value="ECO:0007669"/>
    <property type="project" value="TreeGrafter"/>
</dbReference>
<dbReference type="Pfam" id="PF03372">
    <property type="entry name" value="Exo_endo_phos"/>
    <property type="match status" value="1"/>
</dbReference>
<dbReference type="PANTHER" id="PTHR14859:SF1">
    <property type="entry name" value="PGAP2-INTERACTING PROTEIN"/>
    <property type="match status" value="1"/>
</dbReference>
<dbReference type="InterPro" id="IPR051916">
    <property type="entry name" value="GPI-anchor_lipid_remodeler"/>
</dbReference>
<gene>
    <name evidence="2" type="ORF">FC43_GL001358</name>
</gene>
<dbReference type="RefSeq" id="WP_056954511.1">
    <property type="nucleotide sequence ID" value="NZ_AZFK01000029.1"/>
</dbReference>
<reference evidence="2 3" key="1">
    <citation type="journal article" date="2015" name="Genome Announc.">
        <title>Expanding the biotechnology potential of lactobacilli through comparative genomics of 213 strains and associated genera.</title>
        <authorList>
            <person name="Sun Z."/>
            <person name="Harris H.M."/>
            <person name="McCann A."/>
            <person name="Guo C."/>
            <person name="Argimon S."/>
            <person name="Zhang W."/>
            <person name="Yang X."/>
            <person name="Jeffery I.B."/>
            <person name="Cooney J.C."/>
            <person name="Kagawa T.F."/>
            <person name="Liu W."/>
            <person name="Song Y."/>
            <person name="Salvetti E."/>
            <person name="Wrobel A."/>
            <person name="Rasinkangas P."/>
            <person name="Parkhill J."/>
            <person name="Rea M.C."/>
            <person name="O'Sullivan O."/>
            <person name="Ritari J."/>
            <person name="Douillard F.P."/>
            <person name="Paul Ross R."/>
            <person name="Yang R."/>
            <person name="Briner A.E."/>
            <person name="Felis G.E."/>
            <person name="de Vos W.M."/>
            <person name="Barrangou R."/>
            <person name="Klaenhammer T.R."/>
            <person name="Caufield P.W."/>
            <person name="Cui Y."/>
            <person name="Zhang H."/>
            <person name="O'Toole P.W."/>
        </authorList>
    </citation>
    <scope>NUCLEOTIDE SEQUENCE [LARGE SCALE GENOMIC DNA]</scope>
    <source>
        <strain evidence="2 3">DSM 15946</strain>
    </source>
</reference>
<dbReference type="InterPro" id="IPR036691">
    <property type="entry name" value="Endo/exonu/phosph_ase_sf"/>
</dbReference>
<dbReference type="GO" id="GO:0003824">
    <property type="term" value="F:catalytic activity"/>
    <property type="evidence" value="ECO:0007669"/>
    <property type="project" value="InterPro"/>
</dbReference>
<evidence type="ECO:0000259" key="1">
    <source>
        <dbReference type="Pfam" id="PF03372"/>
    </source>
</evidence>
<dbReference type="Proteomes" id="UP000050816">
    <property type="component" value="Unassembled WGS sequence"/>
</dbReference>
<protein>
    <recommendedName>
        <fullName evidence="1">Endonuclease/exonuclease/phosphatase domain-containing protein</fullName>
    </recommendedName>
</protein>
<dbReference type="GO" id="GO:0016020">
    <property type="term" value="C:membrane"/>
    <property type="evidence" value="ECO:0007669"/>
    <property type="project" value="GOC"/>
</dbReference>
<dbReference type="InterPro" id="IPR005135">
    <property type="entry name" value="Endo/exonuclease/phosphatase"/>
</dbReference>
<dbReference type="Gene3D" id="3.60.10.10">
    <property type="entry name" value="Endonuclease/exonuclease/phosphatase"/>
    <property type="match status" value="1"/>
</dbReference>